<dbReference type="EMBL" id="CAACVS010000185">
    <property type="protein sequence ID" value="VEU38770.1"/>
    <property type="molecule type" value="Genomic_DNA"/>
</dbReference>
<keyword evidence="3" id="KW-1185">Reference proteome</keyword>
<gene>
    <name evidence="2" type="ORF">PSNMU_V1.4_AUG-EV-PASAV3_0056020</name>
</gene>
<name>A0A448Z9T5_9STRA</name>
<feature type="compositionally biased region" description="Basic and acidic residues" evidence="1">
    <location>
        <begin position="49"/>
        <end position="58"/>
    </location>
</feature>
<accession>A0A448Z9T5</accession>
<feature type="region of interest" description="Disordered" evidence="1">
    <location>
        <begin position="1"/>
        <end position="58"/>
    </location>
</feature>
<feature type="region of interest" description="Disordered" evidence="1">
    <location>
        <begin position="140"/>
        <end position="163"/>
    </location>
</feature>
<evidence type="ECO:0000256" key="1">
    <source>
        <dbReference type="SAM" id="MobiDB-lite"/>
    </source>
</evidence>
<organism evidence="2 3">
    <name type="scientific">Pseudo-nitzschia multistriata</name>
    <dbReference type="NCBI Taxonomy" id="183589"/>
    <lineage>
        <taxon>Eukaryota</taxon>
        <taxon>Sar</taxon>
        <taxon>Stramenopiles</taxon>
        <taxon>Ochrophyta</taxon>
        <taxon>Bacillariophyta</taxon>
        <taxon>Bacillariophyceae</taxon>
        <taxon>Bacillariophycidae</taxon>
        <taxon>Bacillariales</taxon>
        <taxon>Bacillariaceae</taxon>
        <taxon>Pseudo-nitzschia</taxon>
    </lineage>
</organism>
<feature type="compositionally biased region" description="Low complexity" evidence="1">
    <location>
        <begin position="35"/>
        <end position="48"/>
    </location>
</feature>
<feature type="compositionally biased region" description="Polar residues" evidence="1">
    <location>
        <begin position="1"/>
        <end position="10"/>
    </location>
</feature>
<proteinExistence type="predicted"/>
<evidence type="ECO:0000313" key="2">
    <source>
        <dbReference type="EMBL" id="VEU38770.1"/>
    </source>
</evidence>
<dbReference type="Proteomes" id="UP000291116">
    <property type="component" value="Unassembled WGS sequence"/>
</dbReference>
<sequence>MTTGSTTFDNRTPDTVADTVNTLPTMIRSKKARSDAGNSNNNNNNNKASDSDSDHGETRGIRWETLSRSGTTASYAWLLLLFSVLGAVVSQSALGAAASAPRPHEEASFSPPSLRAGTRRMAEVARGLASEANATVVPAEAAEAAKTTTTTTTTTTTVSEQRL</sequence>
<protein>
    <submittedName>
        <fullName evidence="2">Uncharacterized protein</fullName>
    </submittedName>
</protein>
<evidence type="ECO:0000313" key="3">
    <source>
        <dbReference type="Proteomes" id="UP000291116"/>
    </source>
</evidence>
<reference evidence="2 3" key="1">
    <citation type="submission" date="2019-01" db="EMBL/GenBank/DDBJ databases">
        <authorList>
            <person name="Ferrante I. M."/>
        </authorList>
    </citation>
    <scope>NUCLEOTIDE SEQUENCE [LARGE SCALE GENOMIC DNA]</scope>
    <source>
        <strain evidence="2 3">B856</strain>
    </source>
</reference>
<dbReference type="AlphaFoldDB" id="A0A448Z9T5"/>